<gene>
    <name evidence="5" type="ORF">E0L93_13325</name>
</gene>
<dbReference type="InterPro" id="IPR023227">
    <property type="entry name" value="SAM_OH_AdoTrfase_C_sf"/>
</dbReference>
<dbReference type="InterPro" id="IPR046469">
    <property type="entry name" value="SAM_HAT_N"/>
</dbReference>
<evidence type="ECO:0000256" key="2">
    <source>
        <dbReference type="ARBA" id="ARBA00024035"/>
    </source>
</evidence>
<dbReference type="PIRSF" id="PIRSF006779">
    <property type="entry name" value="UCP006779"/>
    <property type="match status" value="1"/>
</dbReference>
<protein>
    <recommendedName>
        <fullName evidence="7">SAM-dependent chlorinase/fluorinase</fullName>
    </recommendedName>
</protein>
<dbReference type="AlphaFoldDB" id="A0A4V2NVX0"/>
<keyword evidence="1" id="KW-0949">S-adenosyl-L-methionine</keyword>
<comment type="caution">
    <text evidence="5">The sequence shown here is derived from an EMBL/GenBank/DDBJ whole genome shotgun (WGS) entry which is preliminary data.</text>
</comment>
<feature type="domain" description="S-adenosyl-l-methionine hydroxide adenosyltransferase C-terminal" evidence="4">
    <location>
        <begin position="176"/>
        <end position="261"/>
    </location>
</feature>
<evidence type="ECO:0000256" key="1">
    <source>
        <dbReference type="ARBA" id="ARBA00022691"/>
    </source>
</evidence>
<dbReference type="Pfam" id="PF01887">
    <property type="entry name" value="SAM_HAT_N"/>
    <property type="match status" value="1"/>
</dbReference>
<comment type="similarity">
    <text evidence="2">Belongs to the SAM hydrolase / SAM-dependent halogenase family.</text>
</comment>
<dbReference type="InterPro" id="IPR023228">
    <property type="entry name" value="SAM_OH_AdoTrfase_N_sf"/>
</dbReference>
<dbReference type="Gene3D" id="2.40.30.90">
    <property type="entry name" value="Bacterial fluorinating enzyme like"/>
    <property type="match status" value="1"/>
</dbReference>
<dbReference type="InterPro" id="IPR046470">
    <property type="entry name" value="SAM_HAT_C"/>
</dbReference>
<dbReference type="Proteomes" id="UP000295244">
    <property type="component" value="Unassembled WGS sequence"/>
</dbReference>
<dbReference type="SUPFAM" id="SSF101852">
    <property type="entry name" value="Bacterial fluorinating enzyme, C-terminal domain"/>
    <property type="match status" value="1"/>
</dbReference>
<dbReference type="PANTHER" id="PTHR35092">
    <property type="entry name" value="CHLORINASE MJ1651"/>
    <property type="match status" value="1"/>
</dbReference>
<dbReference type="OrthoDB" id="9792195at2"/>
<feature type="domain" description="S-adenosyl-l-methionine hydroxide adenosyltransferase N-terminal" evidence="3">
    <location>
        <begin position="4"/>
        <end position="151"/>
    </location>
</feature>
<name>A0A4V2NVX0_9ACTN</name>
<evidence type="ECO:0000259" key="4">
    <source>
        <dbReference type="Pfam" id="PF20257"/>
    </source>
</evidence>
<dbReference type="SUPFAM" id="SSF102522">
    <property type="entry name" value="Bacterial fluorinating enzyme, N-terminal domain"/>
    <property type="match status" value="1"/>
</dbReference>
<dbReference type="EMBL" id="SKBU01000028">
    <property type="protein sequence ID" value="TCJ15132.1"/>
    <property type="molecule type" value="Genomic_DNA"/>
</dbReference>
<evidence type="ECO:0000259" key="3">
    <source>
        <dbReference type="Pfam" id="PF01887"/>
    </source>
</evidence>
<evidence type="ECO:0000313" key="6">
    <source>
        <dbReference type="Proteomes" id="UP000295244"/>
    </source>
</evidence>
<dbReference type="Gene3D" id="3.40.50.10790">
    <property type="entry name" value="S-adenosyl-l-methionine hydroxide adenosyltransferase, N-terminal"/>
    <property type="match status" value="1"/>
</dbReference>
<accession>A0A4V2NVX0</accession>
<organism evidence="5 6">
    <name type="scientific">Rubrobacter taiwanensis</name>
    <dbReference type="NCBI Taxonomy" id="185139"/>
    <lineage>
        <taxon>Bacteria</taxon>
        <taxon>Bacillati</taxon>
        <taxon>Actinomycetota</taxon>
        <taxon>Rubrobacteria</taxon>
        <taxon>Rubrobacterales</taxon>
        <taxon>Rubrobacteraceae</taxon>
        <taxon>Rubrobacter</taxon>
    </lineage>
</organism>
<evidence type="ECO:0000313" key="5">
    <source>
        <dbReference type="EMBL" id="TCJ15132.1"/>
    </source>
</evidence>
<proteinExistence type="inferred from homology"/>
<sequence length="273" mass="29346">MRAICFMSDFGLAGDFVGSCKGVIVSISPRSPIVDITHDIPEFSVIQGAEVLQHATRYMPDGAVYLAVVDPGVGTQRRAVAIATRGGEHLVGPDNGLLTPAAEALGGIERAVHLTNHRYHIEPVSNTFHGRDIFAPAAAHLASGTGMDELGEEIETSTLKRIEIPGAQRTGRELVAEIIDIDRYGNVRLSASMSDLKLDYGSPLLLKVKGEKSMKVTYVETFGSAKPGDLILVPDSHWKLSLAINKGNAARALFLGLGERLRLEIPEEDSPSR</sequence>
<keyword evidence="6" id="KW-1185">Reference proteome</keyword>
<dbReference type="InterPro" id="IPR002747">
    <property type="entry name" value="SAM_OH_AdoTrfase"/>
</dbReference>
<dbReference type="Pfam" id="PF20257">
    <property type="entry name" value="SAM_HAT_C"/>
    <property type="match status" value="1"/>
</dbReference>
<reference evidence="5 6" key="1">
    <citation type="submission" date="2019-03" db="EMBL/GenBank/DDBJ databases">
        <title>Whole genome sequence of a novel Rubrobacter taiwanensis strain, isolated from Yellowstone National Park.</title>
        <authorList>
            <person name="Freed S."/>
            <person name="Ramaley R.F."/>
            <person name="Kyndt J.A."/>
        </authorList>
    </citation>
    <scope>NUCLEOTIDE SEQUENCE [LARGE SCALE GENOMIC DNA]</scope>
    <source>
        <strain evidence="5 6">Yellowstone</strain>
    </source>
</reference>
<evidence type="ECO:0008006" key="7">
    <source>
        <dbReference type="Google" id="ProtNLM"/>
    </source>
</evidence>
<dbReference type="PANTHER" id="PTHR35092:SF1">
    <property type="entry name" value="CHLORINASE MJ1651"/>
    <property type="match status" value="1"/>
</dbReference>